<protein>
    <submittedName>
        <fullName evidence="1">Uncharacterized protein</fullName>
    </submittedName>
</protein>
<name>A0ABR4ATG7_9LECA</name>
<evidence type="ECO:0000313" key="1">
    <source>
        <dbReference type="EMBL" id="KAL2047929.1"/>
    </source>
</evidence>
<evidence type="ECO:0000313" key="2">
    <source>
        <dbReference type="Proteomes" id="UP001590951"/>
    </source>
</evidence>
<keyword evidence="2" id="KW-1185">Reference proteome</keyword>
<gene>
    <name evidence="1" type="ORF">ABVK25_011198</name>
</gene>
<comment type="caution">
    <text evidence="1">The sequence shown here is derived from an EMBL/GenBank/DDBJ whole genome shotgun (WGS) entry which is preliminary data.</text>
</comment>
<sequence length="99" mass="11863">MEVHRESLRAAWTTRRHVRRVRVVPKRYVERDDGGNFVRYDWLGWLGQDFSAQNVDDFDELPFGIDTSKNYVERLVMASAPWQSWAMSVRAVYRWEDPE</sequence>
<organism evidence="1 2">
    <name type="scientific">Lepraria finkii</name>
    <dbReference type="NCBI Taxonomy" id="1340010"/>
    <lineage>
        <taxon>Eukaryota</taxon>
        <taxon>Fungi</taxon>
        <taxon>Dikarya</taxon>
        <taxon>Ascomycota</taxon>
        <taxon>Pezizomycotina</taxon>
        <taxon>Lecanoromycetes</taxon>
        <taxon>OSLEUM clade</taxon>
        <taxon>Lecanoromycetidae</taxon>
        <taxon>Lecanorales</taxon>
        <taxon>Lecanorineae</taxon>
        <taxon>Stereocaulaceae</taxon>
        <taxon>Lepraria</taxon>
    </lineage>
</organism>
<dbReference type="Proteomes" id="UP001590951">
    <property type="component" value="Unassembled WGS sequence"/>
</dbReference>
<accession>A0ABR4ATG7</accession>
<proteinExistence type="predicted"/>
<reference evidence="1 2" key="1">
    <citation type="submission" date="2024-09" db="EMBL/GenBank/DDBJ databases">
        <title>Rethinking Asexuality: The Enigmatic Case of Functional Sexual Genes in Lepraria (Stereocaulaceae).</title>
        <authorList>
            <person name="Doellman M."/>
            <person name="Sun Y."/>
            <person name="Barcenas-Pena A."/>
            <person name="Lumbsch H.T."/>
            <person name="Grewe F."/>
        </authorList>
    </citation>
    <scope>NUCLEOTIDE SEQUENCE [LARGE SCALE GENOMIC DNA]</scope>
    <source>
        <strain evidence="1 2">Grewe 0041</strain>
    </source>
</reference>
<dbReference type="EMBL" id="JBHFEH010000088">
    <property type="protein sequence ID" value="KAL2047929.1"/>
    <property type="molecule type" value="Genomic_DNA"/>
</dbReference>